<dbReference type="InterPro" id="IPR050588">
    <property type="entry name" value="WNK_Ser-Thr_kinase"/>
</dbReference>
<dbReference type="InterPro" id="IPR011009">
    <property type="entry name" value="Kinase-like_dom_sf"/>
</dbReference>
<feature type="domain" description="Protein kinase" evidence="2">
    <location>
        <begin position="33"/>
        <end position="241"/>
    </location>
</feature>
<dbReference type="GO" id="GO:0005524">
    <property type="term" value="F:ATP binding"/>
    <property type="evidence" value="ECO:0007669"/>
    <property type="project" value="InterPro"/>
</dbReference>
<feature type="region of interest" description="Disordered" evidence="1">
    <location>
        <begin position="1"/>
        <end position="39"/>
    </location>
</feature>
<sequence length="241" mass="27967">MWFPFVTSETEKTIGVETTTPSDEKEEEEDDEEEEEDKIVEKSYNNRFHKRNKRFPTQIDGVDNTFIAIEPKSGKEVIWNERMLPEKKMERDNKFISVMKKLKKHAHPFLIRFLDAWIIKNDTGPRKLVFITERLDEGTLKQFLCNSTTRSKLLWRRHIGQLLSVLIFLHHLGVTHGNLKKETIYYQSSGSVKVGPCMITFSLITPILVMLEAFFSQKSPSSDIYALGVLALEVIILLSTF</sequence>
<reference evidence="3 4" key="1">
    <citation type="submission" date="2018-10" db="EMBL/GenBank/DDBJ databases">
        <authorList>
            <consortium name="Pathogen Informatics"/>
        </authorList>
    </citation>
    <scope>NUCLEOTIDE SEQUENCE [LARGE SCALE GENOMIC DNA]</scope>
</reference>
<keyword evidence="4" id="KW-1185">Reference proteome</keyword>
<gene>
    <name evidence="3" type="ORF">MCOS_LOCUS2621</name>
</gene>
<dbReference type="InterPro" id="IPR000719">
    <property type="entry name" value="Prot_kinase_dom"/>
</dbReference>
<evidence type="ECO:0000259" key="2">
    <source>
        <dbReference type="PROSITE" id="PS50011"/>
    </source>
</evidence>
<organism evidence="3 4">
    <name type="scientific">Mesocestoides corti</name>
    <name type="common">Flatworm</name>
    <dbReference type="NCBI Taxonomy" id="53468"/>
    <lineage>
        <taxon>Eukaryota</taxon>
        <taxon>Metazoa</taxon>
        <taxon>Spiralia</taxon>
        <taxon>Lophotrochozoa</taxon>
        <taxon>Platyhelminthes</taxon>
        <taxon>Cestoda</taxon>
        <taxon>Eucestoda</taxon>
        <taxon>Cyclophyllidea</taxon>
        <taxon>Mesocestoididae</taxon>
        <taxon>Mesocestoides</taxon>
    </lineage>
</organism>
<dbReference type="STRING" id="53468.A0A0R3U730"/>
<dbReference type="OrthoDB" id="1034557at2759"/>
<dbReference type="AlphaFoldDB" id="A0A0R3U730"/>
<accession>A0A0R3U730</accession>
<feature type="compositionally biased region" description="Acidic residues" evidence="1">
    <location>
        <begin position="24"/>
        <end position="38"/>
    </location>
</feature>
<dbReference type="GO" id="GO:0004672">
    <property type="term" value="F:protein kinase activity"/>
    <property type="evidence" value="ECO:0007669"/>
    <property type="project" value="InterPro"/>
</dbReference>
<proteinExistence type="predicted"/>
<protein>
    <recommendedName>
        <fullName evidence="2">Protein kinase domain-containing protein</fullName>
    </recommendedName>
</protein>
<dbReference type="Gene3D" id="1.10.510.10">
    <property type="entry name" value="Transferase(Phosphotransferase) domain 1"/>
    <property type="match status" value="1"/>
</dbReference>
<evidence type="ECO:0000256" key="1">
    <source>
        <dbReference type="SAM" id="MobiDB-lite"/>
    </source>
</evidence>
<evidence type="ECO:0000313" key="3">
    <source>
        <dbReference type="EMBL" id="VDD76618.1"/>
    </source>
</evidence>
<dbReference type="Proteomes" id="UP000267029">
    <property type="component" value="Unassembled WGS sequence"/>
</dbReference>
<name>A0A0R3U730_MESCO</name>
<dbReference type="EMBL" id="UXSR01000455">
    <property type="protein sequence ID" value="VDD76618.1"/>
    <property type="molecule type" value="Genomic_DNA"/>
</dbReference>
<dbReference type="Pfam" id="PF00069">
    <property type="entry name" value="Pkinase"/>
    <property type="match status" value="1"/>
</dbReference>
<evidence type="ECO:0000313" key="4">
    <source>
        <dbReference type="Proteomes" id="UP000267029"/>
    </source>
</evidence>
<dbReference type="SUPFAM" id="SSF56112">
    <property type="entry name" value="Protein kinase-like (PK-like)"/>
    <property type="match status" value="1"/>
</dbReference>
<dbReference type="Gene3D" id="3.30.200.20">
    <property type="entry name" value="Phosphorylase Kinase, domain 1"/>
    <property type="match status" value="1"/>
</dbReference>
<dbReference type="PANTHER" id="PTHR13902">
    <property type="entry name" value="SERINE/THREONINE-PROTEIN KINASE WNK WITH NO LYSINE -RELATED"/>
    <property type="match status" value="1"/>
</dbReference>
<dbReference type="PROSITE" id="PS50011">
    <property type="entry name" value="PROTEIN_KINASE_DOM"/>
    <property type="match status" value="1"/>
</dbReference>